<dbReference type="STRING" id="37360.A0A0G4IY64"/>
<dbReference type="InterPro" id="IPR041107">
    <property type="entry name" value="Rimk_N"/>
</dbReference>
<dbReference type="EC" id="6.3.2.41" evidence="4"/>
<keyword evidence="7 13" id="KW-0547">Nucleotide-binding</keyword>
<evidence type="ECO:0000256" key="1">
    <source>
        <dbReference type="ARBA" id="ARBA00001936"/>
    </source>
</evidence>
<evidence type="ECO:0000313" key="19">
    <source>
        <dbReference type="Proteomes" id="UP000290189"/>
    </source>
</evidence>
<dbReference type="PANTHER" id="PTHR21621:SF2">
    <property type="entry name" value="COENZYME GAMMA-F420-2:ALPHA-L-GLUTAMATE LIGASE"/>
    <property type="match status" value="1"/>
</dbReference>
<dbReference type="EMBL" id="OVEO01000003">
    <property type="protein sequence ID" value="SPQ95060.1"/>
    <property type="molecule type" value="Genomic_DNA"/>
</dbReference>
<proteinExistence type="inferred from homology"/>
<dbReference type="Pfam" id="PF18030">
    <property type="entry name" value="Rimk_N"/>
    <property type="match status" value="1"/>
</dbReference>
<comment type="cofactor">
    <cofactor evidence="2">
        <name>Mg(2+)</name>
        <dbReference type="ChEBI" id="CHEBI:18420"/>
    </cofactor>
</comment>
<evidence type="ECO:0000256" key="11">
    <source>
        <dbReference type="ARBA" id="ARBA00023211"/>
    </source>
</evidence>
<dbReference type="GO" id="GO:0043774">
    <property type="term" value="F:coenzyme F420-2 alpha-glutamyl ligase activity"/>
    <property type="evidence" value="ECO:0007669"/>
    <property type="project" value="TreeGrafter"/>
</dbReference>
<geneLocation type="mitochondrion" evidence="17"/>
<keyword evidence="17" id="KW-0496">Mitochondrion</keyword>
<keyword evidence="8 13" id="KW-0067">ATP-binding</keyword>
<dbReference type="InterPro" id="IPR013815">
    <property type="entry name" value="ATP_grasp_subdomain_1"/>
</dbReference>
<accession>A0A0G4IY64</accession>
<evidence type="ECO:0000256" key="8">
    <source>
        <dbReference type="ARBA" id="ARBA00022840"/>
    </source>
</evidence>
<keyword evidence="10" id="KW-0648">Protein biosynthesis</keyword>
<keyword evidence="11" id="KW-0464">Manganese</keyword>
<feature type="compositionally biased region" description="Low complexity" evidence="14">
    <location>
        <begin position="429"/>
        <end position="450"/>
    </location>
</feature>
<evidence type="ECO:0000313" key="18">
    <source>
        <dbReference type="Proteomes" id="UP000039324"/>
    </source>
</evidence>
<evidence type="ECO:0000256" key="13">
    <source>
        <dbReference type="PROSITE-ProRule" id="PRU00409"/>
    </source>
</evidence>
<keyword evidence="5" id="KW-0436">Ligase</keyword>
<evidence type="ECO:0000256" key="5">
    <source>
        <dbReference type="ARBA" id="ARBA00022598"/>
    </source>
</evidence>
<keyword evidence="9" id="KW-0460">Magnesium</keyword>
<dbReference type="FunFam" id="3.30.470.20:FF:000058">
    <property type="entry name" value="Alpha-aminoadipate--LysW ligase LysX protein"/>
    <property type="match status" value="1"/>
</dbReference>
<evidence type="ECO:0000313" key="17">
    <source>
        <dbReference type="EMBL" id="SPQ95060.1"/>
    </source>
</evidence>
<dbReference type="Proteomes" id="UP000039324">
    <property type="component" value="Unassembled WGS sequence"/>
</dbReference>
<evidence type="ECO:0000256" key="7">
    <source>
        <dbReference type="ARBA" id="ARBA00022741"/>
    </source>
</evidence>
<evidence type="ECO:0000256" key="10">
    <source>
        <dbReference type="ARBA" id="ARBA00022917"/>
    </source>
</evidence>
<dbReference type="Gene3D" id="3.40.50.20">
    <property type="match status" value="1"/>
</dbReference>
<dbReference type="Proteomes" id="UP000290189">
    <property type="component" value="Unassembled WGS sequence"/>
</dbReference>
<evidence type="ECO:0000259" key="15">
    <source>
        <dbReference type="PROSITE" id="PS50975"/>
    </source>
</evidence>
<evidence type="ECO:0000256" key="2">
    <source>
        <dbReference type="ARBA" id="ARBA00001946"/>
    </source>
</evidence>
<reference evidence="17 19" key="2">
    <citation type="submission" date="2018-03" db="EMBL/GenBank/DDBJ databases">
        <authorList>
            <person name="Fogelqvist J."/>
        </authorList>
    </citation>
    <scope>NUCLEOTIDE SEQUENCE [LARGE SCALE GENOMIC DNA]</scope>
</reference>
<evidence type="ECO:0000256" key="12">
    <source>
        <dbReference type="ARBA" id="ARBA00049321"/>
    </source>
</evidence>
<comment type="cofactor">
    <cofactor evidence="1">
        <name>Mn(2+)</name>
        <dbReference type="ChEBI" id="CHEBI:29035"/>
    </cofactor>
</comment>
<sequence length="450" mass="48778">MDDDVHEALSSAVTSMVPSPAVSVVADDSTRDPVVWVKTGNSPLGRLPTTVVEAAPATDTYAAFGTIPVRVPAHFTRFGLRPRHCGPSVLFLNAEDAAFYGQTLDEPALTVWCLCRDDGVTGYVKRRLWEASFARNIVLKVVATGKFELLATKDGLEDILYDGYNVEMPDIVLVRTGAAVDYFGLAVVRQIEKMGVTVLNGCQSIEISRDKLQTMQVMAAHGLPIAKTLLAKFPINLKVVESQFEYPIIVKKSSGSQGKGIILVKDHENLEDLVDLLDPKEPLIFQEFLAHSKGRDLRVLVVGGRVVTCMMRVANKGFKANVHQGGSVRPVTISPQVEWLVLEATRLTGLDVAGIDLLIDKDTYKICEINSSPGFEGLEAATGVDVASATLAYIKLRMGLYRIPRRRHPRPPAPSLEVEVEEDHREADSGTGEAAPPAGPANSPAVPSPH</sequence>
<feature type="domain" description="ATP-grasp" evidence="15">
    <location>
        <begin position="215"/>
        <end position="395"/>
    </location>
</feature>
<evidence type="ECO:0000256" key="9">
    <source>
        <dbReference type="ARBA" id="ARBA00022842"/>
    </source>
</evidence>
<dbReference type="PROSITE" id="PS50975">
    <property type="entry name" value="ATP_GRASP"/>
    <property type="match status" value="1"/>
</dbReference>
<evidence type="ECO:0000256" key="14">
    <source>
        <dbReference type="SAM" id="MobiDB-lite"/>
    </source>
</evidence>
<dbReference type="NCBIfam" id="TIGR00768">
    <property type="entry name" value="rimK_fam"/>
    <property type="match status" value="1"/>
</dbReference>
<dbReference type="AlphaFoldDB" id="A0A0G4IY64"/>
<evidence type="ECO:0000313" key="16">
    <source>
        <dbReference type="EMBL" id="CEP00278.1"/>
    </source>
</evidence>
<keyword evidence="18" id="KW-1185">Reference proteome</keyword>
<evidence type="ECO:0000256" key="4">
    <source>
        <dbReference type="ARBA" id="ARBA00012938"/>
    </source>
</evidence>
<gene>
    <name evidence="16" type="ORF">PBRA_008012</name>
    <name evidence="17" type="ORF">PLBR_LOCUS2275</name>
</gene>
<dbReference type="SUPFAM" id="SSF56059">
    <property type="entry name" value="Glutathione synthetase ATP-binding domain-like"/>
    <property type="match status" value="1"/>
</dbReference>
<evidence type="ECO:0000256" key="6">
    <source>
        <dbReference type="ARBA" id="ARBA00022723"/>
    </source>
</evidence>
<protein>
    <recommendedName>
        <fullName evidence="4">N-acetylaspartylglutamate synthase</fullName>
        <ecNumber evidence="4">6.3.2.41</ecNumber>
    </recommendedName>
</protein>
<evidence type="ECO:0000256" key="3">
    <source>
        <dbReference type="ARBA" id="ARBA00007854"/>
    </source>
</evidence>
<dbReference type="GO" id="GO:0005737">
    <property type="term" value="C:cytoplasm"/>
    <property type="evidence" value="ECO:0007669"/>
    <property type="project" value="TreeGrafter"/>
</dbReference>
<comment type="catalytic activity">
    <reaction evidence="12">
        <text>N-acetyl-L-aspartate + L-glutamate + ATP = N-acetyl-L-aspartyl-L-glutamate + ADP + phosphate + H(+)</text>
        <dbReference type="Rhea" id="RHEA:40035"/>
        <dbReference type="ChEBI" id="CHEBI:15378"/>
        <dbReference type="ChEBI" id="CHEBI:16953"/>
        <dbReference type="ChEBI" id="CHEBI:29985"/>
        <dbReference type="ChEBI" id="CHEBI:30616"/>
        <dbReference type="ChEBI" id="CHEBI:43474"/>
        <dbReference type="ChEBI" id="CHEBI:76931"/>
        <dbReference type="ChEBI" id="CHEBI:456216"/>
        <dbReference type="EC" id="6.3.2.41"/>
    </reaction>
</comment>
<dbReference type="GO" id="GO:0046872">
    <property type="term" value="F:metal ion binding"/>
    <property type="evidence" value="ECO:0007669"/>
    <property type="project" value="UniProtKB-KW"/>
</dbReference>
<comment type="similarity">
    <text evidence="3">Belongs to the RimK family.</text>
</comment>
<name>A0A0G4IY64_PLABS</name>
<dbReference type="GO" id="GO:0005524">
    <property type="term" value="F:ATP binding"/>
    <property type="evidence" value="ECO:0007669"/>
    <property type="project" value="UniProtKB-UniRule"/>
</dbReference>
<dbReference type="Gene3D" id="3.30.1490.20">
    <property type="entry name" value="ATP-grasp fold, A domain"/>
    <property type="match status" value="1"/>
</dbReference>
<dbReference type="InterPro" id="IPR013651">
    <property type="entry name" value="ATP-grasp_RimK-type"/>
</dbReference>
<dbReference type="Pfam" id="PF08443">
    <property type="entry name" value="RimK"/>
    <property type="match status" value="1"/>
</dbReference>
<dbReference type="Gene3D" id="3.30.470.20">
    <property type="entry name" value="ATP-grasp fold, B domain"/>
    <property type="match status" value="1"/>
</dbReference>
<dbReference type="OMA" id="DTYKICE"/>
<keyword evidence="6" id="KW-0479">Metal-binding</keyword>
<organism evidence="16 18">
    <name type="scientific">Plasmodiophora brassicae</name>
    <name type="common">Clubroot disease agent</name>
    <dbReference type="NCBI Taxonomy" id="37360"/>
    <lineage>
        <taxon>Eukaryota</taxon>
        <taxon>Sar</taxon>
        <taxon>Rhizaria</taxon>
        <taxon>Endomyxa</taxon>
        <taxon>Phytomyxea</taxon>
        <taxon>Plasmodiophorida</taxon>
        <taxon>Plasmodiophoridae</taxon>
        <taxon>Plasmodiophora</taxon>
    </lineage>
</organism>
<dbReference type="GO" id="GO:0006412">
    <property type="term" value="P:translation"/>
    <property type="evidence" value="ECO:0007669"/>
    <property type="project" value="UniProtKB-KW"/>
</dbReference>
<dbReference type="InterPro" id="IPR004666">
    <property type="entry name" value="Rp_bS6_RimK/Lys_biosynth_LsyX"/>
</dbReference>
<dbReference type="PANTHER" id="PTHR21621">
    <property type="entry name" value="RIBOSOMAL PROTEIN S6 MODIFICATION PROTEIN"/>
    <property type="match status" value="1"/>
</dbReference>
<reference evidence="16 18" key="1">
    <citation type="submission" date="2015-02" db="EMBL/GenBank/DDBJ databases">
        <authorList>
            <person name="Chooi Y.-H."/>
        </authorList>
    </citation>
    <scope>NUCLEOTIDE SEQUENCE [LARGE SCALE GENOMIC DNA]</scope>
    <source>
        <strain evidence="16">E3</strain>
    </source>
</reference>
<dbReference type="InterPro" id="IPR011761">
    <property type="entry name" value="ATP-grasp"/>
</dbReference>
<dbReference type="OrthoDB" id="10265738at2759"/>
<dbReference type="EMBL" id="CDSF01000100">
    <property type="protein sequence ID" value="CEP00278.1"/>
    <property type="molecule type" value="Genomic_DNA"/>
</dbReference>
<feature type="region of interest" description="Disordered" evidence="14">
    <location>
        <begin position="405"/>
        <end position="450"/>
    </location>
</feature>